<feature type="binding site" evidence="8">
    <location>
        <begin position="61"/>
        <end position="68"/>
    </location>
    <ligand>
        <name>GTP</name>
        <dbReference type="ChEBI" id="CHEBI:37565"/>
    </ligand>
</feature>
<evidence type="ECO:0000259" key="11">
    <source>
        <dbReference type="PROSITE" id="PS51715"/>
    </source>
</evidence>
<dbReference type="VEuPathDB" id="FungiDB:AWRI3580_g2215"/>
<dbReference type="PANTHER" id="PTHR45923">
    <property type="entry name" value="PROTEIN SEY1"/>
    <property type="match status" value="1"/>
</dbReference>
<dbReference type="InterPro" id="IPR008803">
    <property type="entry name" value="RHD3/Sey1"/>
</dbReference>
<comment type="similarity">
    <text evidence="8">Belongs to the TRAFAC class dynamin-like GTPase superfamily. GB1/RHD3 GTPase family. RHD3 subfamily.</text>
</comment>
<sequence>MTESATAHDLEDSVLKTPVEKLENQDAIQVITDDQSYNESEIVPFVNNINDKDYHVISIFGSQSSGKSTLLNNLFGTKFQTMNEQISRGQTTKGIWMSNRIMPENNKNLLIMDVEGSDGIEKSEDKDFERKACLFALSSSEILMVNVWENQIGLYQGNNMELLKIVFEVNLQLFQDSESSKKVLLLFVIRDYIGNTPLEAHKTTLCNELDKMWEGIKKPESLQDAKFTDFFDLEFRGFPHFVFQNDKFLEACSNLRTEFDSEKVFNHDKYKFNTKLPLDGWEMYTNNCWKVISSSEQLDLPTQQILVAKFKTKEIANKLFDEYKVSSKTLLLDFGKNYESIYNLLNQALLAFKESGGRYMESVYSEEKLNLIKEIQTLNFEHLSKSIDEKIHENIISKSIQNSLSKKEIIKATPSFVDRSFNVVTAFEKEYESELIVYLDKELISQEHQTLLVDGFMSYVKSVLEEENKKEANKLKKKLNKELFKEIEEYLEISVSKPDEDFWADLKVFYKKSLNKTLKKYTQKDGSLKFPLNFTDEETQSYIKQLSLDNIKTLNKSIKGISSVQKLVLILEEQYKNIFLTDQENQAPRMFEMISLPDMENLHHSCKARCENWLQQFSKGSDLSTWNDDVYDIKSEDLRSQVTAEYSDYSASDSEDEDDGQSTTIINDLKIKRVLQEFTKKVNIISLQTKRIIVQSSMNTRIPGYIYPLLLFLGYGKILYVIKNPLMILILILIASTWFFVHKSGQYQFVALIITKWFEMAKQIIVAKLKEFVENNDRQESVSKAEESFEMEDLKKKKSDDHVQLKEE</sequence>
<proteinExistence type="inferred from homology"/>
<dbReference type="GO" id="GO:0005525">
    <property type="term" value="F:GTP binding"/>
    <property type="evidence" value="ECO:0007669"/>
    <property type="project" value="UniProtKB-UniRule"/>
</dbReference>
<gene>
    <name evidence="8" type="primary">SEY1</name>
    <name evidence="12" type="ORF">AWRI3580_g2215</name>
</gene>
<reference evidence="13" key="1">
    <citation type="journal article" date="2016" name="Genome Announc.">
        <title>Genome sequences of three species of Hanseniaspora isolated from spontaneous wine fermentations.</title>
        <authorList>
            <person name="Sternes P.R."/>
            <person name="Lee D."/>
            <person name="Kutyna D.R."/>
            <person name="Borneman A.R."/>
        </authorList>
    </citation>
    <scope>NUCLEOTIDE SEQUENCE [LARGE SCALE GENOMIC DNA]</scope>
    <source>
        <strain evidence="13">AWRI3580</strain>
    </source>
</reference>
<dbReference type="GO" id="GO:0016320">
    <property type="term" value="P:endoplasmic reticulum membrane fusion"/>
    <property type="evidence" value="ECO:0007669"/>
    <property type="project" value="TreeGrafter"/>
</dbReference>
<keyword evidence="8" id="KW-0175">Coiled coil</keyword>
<dbReference type="Proteomes" id="UP000095358">
    <property type="component" value="Unassembled WGS sequence"/>
</dbReference>
<dbReference type="PROSITE" id="PS51715">
    <property type="entry name" value="G_GB1_RHD3"/>
    <property type="match status" value="1"/>
</dbReference>
<dbReference type="EMBL" id="LPNN01000004">
    <property type="protein sequence ID" value="OEJ89478.1"/>
    <property type="molecule type" value="Genomic_DNA"/>
</dbReference>
<evidence type="ECO:0000256" key="5">
    <source>
        <dbReference type="ARBA" id="ARBA00022989"/>
    </source>
</evidence>
<dbReference type="SUPFAM" id="SSF52540">
    <property type="entry name" value="P-loop containing nucleoside triphosphate hydrolases"/>
    <property type="match status" value="1"/>
</dbReference>
<dbReference type="InterPro" id="IPR027417">
    <property type="entry name" value="P-loop_NTPase"/>
</dbReference>
<evidence type="ECO:0000256" key="7">
    <source>
        <dbReference type="ARBA" id="ARBA00023136"/>
    </source>
</evidence>
<dbReference type="FunFam" id="3.40.50.300:FF:000727">
    <property type="entry name" value="Protein SEY1 homolog"/>
    <property type="match status" value="1"/>
</dbReference>
<dbReference type="Pfam" id="PF20428">
    <property type="entry name" value="Sey1_3HB"/>
    <property type="match status" value="1"/>
</dbReference>
<comment type="caution">
    <text evidence="12">The sequence shown here is derived from an EMBL/GenBank/DDBJ whole genome shotgun (WGS) entry which is preliminary data.</text>
</comment>
<feature type="topological domain" description="Lumenal" evidence="8">
    <location>
        <begin position="723"/>
        <end position="725"/>
    </location>
</feature>
<evidence type="ECO:0000313" key="12">
    <source>
        <dbReference type="EMBL" id="OEJ89478.1"/>
    </source>
</evidence>
<keyword evidence="2 8" id="KW-0547">Nucleotide-binding</keyword>
<keyword evidence="3 8" id="KW-0378">Hydrolase</keyword>
<protein>
    <submittedName>
        <fullName evidence="12">Protein SEY1</fullName>
    </submittedName>
</protein>
<organism evidence="12 13">
    <name type="scientific">Hanseniaspora uvarum</name>
    <name type="common">Yeast</name>
    <name type="synonym">Kloeckera apiculata</name>
    <dbReference type="NCBI Taxonomy" id="29833"/>
    <lineage>
        <taxon>Eukaryota</taxon>
        <taxon>Fungi</taxon>
        <taxon>Dikarya</taxon>
        <taxon>Ascomycota</taxon>
        <taxon>Saccharomycotina</taxon>
        <taxon>Saccharomycetes</taxon>
        <taxon>Saccharomycodales</taxon>
        <taxon>Saccharomycodaceae</taxon>
        <taxon>Hanseniaspora</taxon>
    </lineage>
</organism>
<feature type="domain" description="GB1/RHD3-type G" evidence="11">
    <location>
        <begin position="51"/>
        <end position="305"/>
    </location>
</feature>
<dbReference type="Pfam" id="PF05879">
    <property type="entry name" value="RHD3_GTPase"/>
    <property type="match status" value="1"/>
</dbReference>
<dbReference type="OrthoDB" id="1597724at2759"/>
<feature type="coiled-coil region" evidence="8">
    <location>
        <begin position="461"/>
        <end position="489"/>
    </location>
</feature>
<name>A0A1E5RRN8_HANUV</name>
<feature type="topological domain" description="Cytoplasmic" evidence="8">
    <location>
        <begin position="1"/>
        <end position="701"/>
    </location>
</feature>
<keyword evidence="4 8" id="KW-0256">Endoplasmic reticulum</keyword>
<keyword evidence="1 8" id="KW-0812">Transmembrane</keyword>
<dbReference type="AlphaFoldDB" id="A0A1E5RRN8"/>
<keyword evidence="6 8" id="KW-0342">GTP-binding</keyword>
<evidence type="ECO:0000256" key="6">
    <source>
        <dbReference type="ARBA" id="ARBA00023134"/>
    </source>
</evidence>
<evidence type="ECO:0000256" key="1">
    <source>
        <dbReference type="ARBA" id="ARBA00022692"/>
    </source>
</evidence>
<comment type="subcellular location">
    <subcellularLocation>
        <location evidence="8">Endoplasmic reticulum membrane</location>
        <topology evidence="8">Multi-pass membrane protein</topology>
    </subcellularLocation>
    <text evidence="8">Enriched in the cortical ER. Concentrated in punctae along the ER tubules.</text>
</comment>
<keyword evidence="13" id="KW-1185">Reference proteome</keyword>
<feature type="topological domain" description="Cytoplasmic" evidence="8">
    <location>
        <begin position="747"/>
        <end position="808"/>
    </location>
</feature>
<dbReference type="GO" id="GO:0005789">
    <property type="term" value="C:endoplasmic reticulum membrane"/>
    <property type="evidence" value="ECO:0007669"/>
    <property type="project" value="UniProtKB-SubCell"/>
</dbReference>
<dbReference type="HAMAP" id="MF_03109">
    <property type="entry name" value="Sey1"/>
    <property type="match status" value="1"/>
</dbReference>
<accession>A0A1E5RRN8</accession>
<dbReference type="GO" id="GO:0003924">
    <property type="term" value="F:GTPase activity"/>
    <property type="evidence" value="ECO:0007669"/>
    <property type="project" value="UniProtKB-UniRule"/>
</dbReference>
<evidence type="ECO:0000256" key="3">
    <source>
        <dbReference type="ARBA" id="ARBA00022801"/>
    </source>
</evidence>
<dbReference type="STRING" id="29833.A0A1E5RRN8"/>
<evidence type="ECO:0000256" key="10">
    <source>
        <dbReference type="SAM" id="Phobius"/>
    </source>
</evidence>
<dbReference type="CDD" id="cd01851">
    <property type="entry name" value="GBP"/>
    <property type="match status" value="1"/>
</dbReference>
<keyword evidence="7 8" id="KW-0472">Membrane</keyword>
<keyword evidence="5 8" id="KW-1133">Transmembrane helix</keyword>
<dbReference type="InterPro" id="IPR046758">
    <property type="entry name" value="Sey1/RHD3-like_3HB"/>
</dbReference>
<feature type="transmembrane region" description="Helical" evidence="10">
    <location>
        <begin position="718"/>
        <end position="741"/>
    </location>
</feature>
<evidence type="ECO:0000256" key="2">
    <source>
        <dbReference type="ARBA" id="ARBA00022741"/>
    </source>
</evidence>
<evidence type="ECO:0000313" key="13">
    <source>
        <dbReference type="Proteomes" id="UP000095358"/>
    </source>
</evidence>
<dbReference type="Gene3D" id="3.40.50.300">
    <property type="entry name" value="P-loop containing nucleotide triphosphate hydrolases"/>
    <property type="match status" value="1"/>
</dbReference>
<dbReference type="PANTHER" id="PTHR45923:SF2">
    <property type="entry name" value="PROTEIN SEY1"/>
    <property type="match status" value="1"/>
</dbReference>
<evidence type="ECO:0000256" key="4">
    <source>
        <dbReference type="ARBA" id="ARBA00022824"/>
    </source>
</evidence>
<evidence type="ECO:0000256" key="8">
    <source>
        <dbReference type="HAMAP-Rule" id="MF_03109"/>
    </source>
</evidence>
<feature type="region of interest" description="Disordered" evidence="9">
    <location>
        <begin position="776"/>
        <end position="808"/>
    </location>
</feature>
<evidence type="ECO:0000256" key="9">
    <source>
        <dbReference type="SAM" id="MobiDB-lite"/>
    </source>
</evidence>
<dbReference type="InterPro" id="IPR030386">
    <property type="entry name" value="G_GB1_RHD3_dom"/>
</dbReference>